<reference evidence="1 2" key="1">
    <citation type="submission" date="2016-10" db="EMBL/GenBank/DDBJ databases">
        <authorList>
            <person name="de Groot N.N."/>
        </authorList>
    </citation>
    <scope>NUCLEOTIDE SEQUENCE [LARGE SCALE GENOMIC DNA]</scope>
    <source>
        <strain evidence="1 2">DSM 44215</strain>
    </source>
</reference>
<sequence>MIGFVRRHPLLVAIPLALVTHTVMLVVVISGVRLVDVVRDPADGPVPFAIVEGPGKVVSAEYTDSLPISARLDDVRAIRVTYWSTDANSGEPTVVSGLVVTGPEPDAGRTRPVVAFAHGTTGIDEPCAPSVAAGMYGLGELAHGLVKAGFVVALPDYQGLGSPGVHPYLDARTAGMNVIDSVRALRAVLPYASEKWVAYGGSQGGGAVLAAAMAAPEYGRGLAMLGAAAMVPAADIAGVVEKSRDGTITGDQQLMLQWIVEAWSRRDPAVRLDDYRRGAAVAAWDTLSACTGPAVAGRAQAAESLAPRDIGPGTPESAYRLSEILAGYAVPVAPTPVPMYVLYGGRDTFIDAEWTAAFVERACEVGDSVTVDYQEDRGHPDVDAAALLPWISARFAGEPAASTCSER</sequence>
<dbReference type="InterPro" id="IPR029058">
    <property type="entry name" value="AB_hydrolase_fold"/>
</dbReference>
<protein>
    <submittedName>
        <fullName evidence="1">Secretory lipase</fullName>
    </submittedName>
</protein>
<evidence type="ECO:0000313" key="1">
    <source>
        <dbReference type="EMBL" id="SDU61236.1"/>
    </source>
</evidence>
<dbReference type="PANTHER" id="PTHR34853:SF1">
    <property type="entry name" value="LIPASE 5"/>
    <property type="match status" value="1"/>
</dbReference>
<dbReference type="EMBL" id="FNLM01000034">
    <property type="protein sequence ID" value="SDU61236.1"/>
    <property type="molecule type" value="Genomic_DNA"/>
</dbReference>
<dbReference type="AlphaFoldDB" id="A0A1H2JYL3"/>
<dbReference type="GO" id="GO:0004806">
    <property type="term" value="F:triacylglycerol lipase activity"/>
    <property type="evidence" value="ECO:0007669"/>
    <property type="project" value="InterPro"/>
</dbReference>
<gene>
    <name evidence="1" type="ORF">SAMN04488548_1342631</name>
</gene>
<dbReference type="Gene3D" id="3.40.50.1820">
    <property type="entry name" value="alpha/beta hydrolase"/>
    <property type="match status" value="2"/>
</dbReference>
<dbReference type="STRING" id="158898.SAMN04488548_1342631"/>
<dbReference type="GO" id="GO:0016042">
    <property type="term" value="P:lipid catabolic process"/>
    <property type="evidence" value="ECO:0007669"/>
    <property type="project" value="InterPro"/>
</dbReference>
<dbReference type="PANTHER" id="PTHR34853">
    <property type="match status" value="1"/>
</dbReference>
<evidence type="ECO:0000313" key="2">
    <source>
        <dbReference type="Proteomes" id="UP000183180"/>
    </source>
</evidence>
<organism evidence="1 2">
    <name type="scientific">Gordonia westfalica</name>
    <dbReference type="NCBI Taxonomy" id="158898"/>
    <lineage>
        <taxon>Bacteria</taxon>
        <taxon>Bacillati</taxon>
        <taxon>Actinomycetota</taxon>
        <taxon>Actinomycetes</taxon>
        <taxon>Mycobacteriales</taxon>
        <taxon>Gordoniaceae</taxon>
        <taxon>Gordonia</taxon>
    </lineage>
</organism>
<dbReference type="InterPro" id="IPR005152">
    <property type="entry name" value="Lipase_secreted"/>
</dbReference>
<accession>A0A1H2JYL3</accession>
<name>A0A1H2JYL3_9ACTN</name>
<dbReference type="RefSeq" id="WP_074851166.1">
    <property type="nucleotide sequence ID" value="NZ_FNLM01000034.1"/>
</dbReference>
<dbReference type="Proteomes" id="UP000183180">
    <property type="component" value="Unassembled WGS sequence"/>
</dbReference>
<dbReference type="PIRSF" id="PIRSF029171">
    <property type="entry name" value="Esterase_LipA"/>
    <property type="match status" value="1"/>
</dbReference>
<dbReference type="SUPFAM" id="SSF53474">
    <property type="entry name" value="alpha/beta-Hydrolases"/>
    <property type="match status" value="1"/>
</dbReference>
<dbReference type="Pfam" id="PF03583">
    <property type="entry name" value="LIP"/>
    <property type="match status" value="1"/>
</dbReference>
<dbReference type="OrthoDB" id="9798122at2"/>
<proteinExistence type="predicted"/>